<dbReference type="EMBL" id="JALJOQ010000183">
    <property type="protein sequence ID" value="KAK9791130.1"/>
    <property type="molecule type" value="Genomic_DNA"/>
</dbReference>
<dbReference type="Proteomes" id="UP001465755">
    <property type="component" value="Unassembled WGS sequence"/>
</dbReference>
<dbReference type="AlphaFoldDB" id="A0AAW1NR78"/>
<keyword evidence="2" id="KW-1185">Reference proteome</keyword>
<protein>
    <recommendedName>
        <fullName evidence="3">CHRD domain-containing protein</fullName>
    </recommendedName>
</protein>
<organism evidence="1 2">
    <name type="scientific">Symbiochloris irregularis</name>
    <dbReference type="NCBI Taxonomy" id="706552"/>
    <lineage>
        <taxon>Eukaryota</taxon>
        <taxon>Viridiplantae</taxon>
        <taxon>Chlorophyta</taxon>
        <taxon>core chlorophytes</taxon>
        <taxon>Trebouxiophyceae</taxon>
        <taxon>Trebouxiales</taxon>
        <taxon>Trebouxiaceae</taxon>
        <taxon>Symbiochloris</taxon>
    </lineage>
</organism>
<gene>
    <name evidence="1" type="ORF">WJX73_003951</name>
</gene>
<evidence type="ECO:0008006" key="3">
    <source>
        <dbReference type="Google" id="ProtNLM"/>
    </source>
</evidence>
<evidence type="ECO:0000313" key="1">
    <source>
        <dbReference type="EMBL" id="KAK9791130.1"/>
    </source>
</evidence>
<comment type="caution">
    <text evidence="1">The sequence shown here is derived from an EMBL/GenBank/DDBJ whole genome shotgun (WGS) entry which is preliminary data.</text>
</comment>
<evidence type="ECO:0000313" key="2">
    <source>
        <dbReference type="Proteomes" id="UP001465755"/>
    </source>
</evidence>
<accession>A0AAW1NR78</accession>
<name>A0AAW1NR78_9CHLO</name>
<reference evidence="1 2" key="1">
    <citation type="journal article" date="2024" name="Nat. Commun.">
        <title>Phylogenomics reveals the evolutionary origins of lichenization in chlorophyte algae.</title>
        <authorList>
            <person name="Puginier C."/>
            <person name="Libourel C."/>
            <person name="Otte J."/>
            <person name="Skaloud P."/>
            <person name="Haon M."/>
            <person name="Grisel S."/>
            <person name="Petersen M."/>
            <person name="Berrin J.G."/>
            <person name="Delaux P.M."/>
            <person name="Dal Grande F."/>
            <person name="Keller J."/>
        </authorList>
    </citation>
    <scope>NUCLEOTIDE SEQUENCE [LARGE SCALE GENOMIC DNA]</scope>
    <source>
        <strain evidence="1 2">SAG 2036</strain>
    </source>
</reference>
<sequence>MNKQLSLVLVLTIILAFHAVPGEAIFGALLALARGFLGRRLLDHESGPTGLILVDLTPEGASYNVTITGWTTGYGNLTFSHLHMANKESNDVAYFCDEGDEGFDAPTDGSTFLLTSGFIPIDDLEGMSNTTTMKKLQDLFTRGLFLGDVHTTMYKPPTEFMRAKFVQMD</sequence>
<proteinExistence type="predicted"/>